<accession>A0ABN5ZV96</accession>
<dbReference type="EMBL" id="AP022584">
    <property type="protein sequence ID" value="BBY12178.1"/>
    <property type="molecule type" value="Genomic_DNA"/>
</dbReference>
<protein>
    <recommendedName>
        <fullName evidence="3">ESAT-6-like protein</fullName>
    </recommendedName>
</protein>
<name>A0ABN5ZV96_9MYCO</name>
<dbReference type="Gene3D" id="1.10.287.1060">
    <property type="entry name" value="ESAT-6-like"/>
    <property type="match status" value="1"/>
</dbReference>
<gene>
    <name evidence="1" type="ORF">MMARJ_29180</name>
</gene>
<evidence type="ECO:0000313" key="2">
    <source>
        <dbReference type="Proteomes" id="UP000466831"/>
    </source>
</evidence>
<dbReference type="NCBIfam" id="TIGR03930">
    <property type="entry name" value="WXG100_ESAT6"/>
    <property type="match status" value="1"/>
</dbReference>
<proteinExistence type="predicted"/>
<keyword evidence="2" id="KW-1185">Reference proteome</keyword>
<reference evidence="1 2" key="1">
    <citation type="journal article" date="2019" name="Emerg. Microbes Infect.">
        <title>Comprehensive subspecies identification of 175 nontuberculous mycobacteria species based on 7547 genomic profiles.</title>
        <authorList>
            <person name="Matsumoto Y."/>
            <person name="Kinjo T."/>
            <person name="Motooka D."/>
            <person name="Nabeya D."/>
            <person name="Jung N."/>
            <person name="Uechi K."/>
            <person name="Horii T."/>
            <person name="Iida T."/>
            <person name="Fujita J."/>
            <person name="Nakamura S."/>
        </authorList>
    </citation>
    <scope>NUCLEOTIDE SEQUENCE [LARGE SCALE GENOMIC DNA]</scope>
    <source>
        <strain evidence="1 2">JCM 17324</strain>
    </source>
</reference>
<dbReference type="InterPro" id="IPR036689">
    <property type="entry name" value="ESAT-6-like_sf"/>
</dbReference>
<organism evidence="1 2">
    <name type="scientific">Mycobacterium marseillense</name>
    <dbReference type="NCBI Taxonomy" id="701042"/>
    <lineage>
        <taxon>Bacteria</taxon>
        <taxon>Bacillati</taxon>
        <taxon>Actinomycetota</taxon>
        <taxon>Actinomycetes</taxon>
        <taxon>Mycobacteriales</taxon>
        <taxon>Mycobacteriaceae</taxon>
        <taxon>Mycobacterium</taxon>
        <taxon>Mycobacterium avium complex (MAC)</taxon>
    </lineage>
</organism>
<evidence type="ECO:0008006" key="3">
    <source>
        <dbReference type="Google" id="ProtNLM"/>
    </source>
</evidence>
<dbReference type="SUPFAM" id="SSF140453">
    <property type="entry name" value="EsxAB dimer-like"/>
    <property type="match status" value="1"/>
</dbReference>
<dbReference type="InterPro" id="IPR010310">
    <property type="entry name" value="T7SS_ESAT-6-like"/>
</dbReference>
<dbReference type="Proteomes" id="UP000466831">
    <property type="component" value="Chromosome"/>
</dbReference>
<dbReference type="Pfam" id="PF06013">
    <property type="entry name" value="WXG100"/>
    <property type="match status" value="1"/>
</dbReference>
<evidence type="ECO:0000313" key="1">
    <source>
        <dbReference type="EMBL" id="BBY12178.1"/>
    </source>
</evidence>
<sequence length="147" mass="15276">MDALADSAAVAGQQLHLRPAGGLGHGHQCVISDLWGRLPGVMFRFMADNTVRVDPVVMQGAAVSLSGAAEQLSAQLSQLDDQVGQMLGGWQGAAGSAYGSAWELWHQGAREVELGLSILAHLVGQAGGAYQSNEARAAQAERSVRDG</sequence>